<name>K0WR20_9BACT</name>
<keyword evidence="1" id="KW-0812">Transmembrane</keyword>
<feature type="transmembrane region" description="Helical" evidence="1">
    <location>
        <begin position="59"/>
        <end position="81"/>
    </location>
</feature>
<dbReference type="Pfam" id="PF03956">
    <property type="entry name" value="Lys_export"/>
    <property type="match status" value="1"/>
</dbReference>
<dbReference type="RefSeq" id="WP_008862947.1">
    <property type="nucleotide sequence ID" value="NZ_CAXSNY010000004.1"/>
</dbReference>
<dbReference type="EMBL" id="ADLE01000018">
    <property type="protein sequence ID" value="EJZ61893.1"/>
    <property type="molecule type" value="Genomic_DNA"/>
</dbReference>
<dbReference type="GeneID" id="77849750"/>
<evidence type="ECO:0000313" key="2">
    <source>
        <dbReference type="EMBL" id="EJZ61893.1"/>
    </source>
</evidence>
<dbReference type="STRING" id="742726.HMPREF9448_02569"/>
<dbReference type="AlphaFoldDB" id="K0WR20"/>
<organism evidence="2 3">
    <name type="scientific">Barnesiella intestinihominis YIT 11860</name>
    <dbReference type="NCBI Taxonomy" id="742726"/>
    <lineage>
        <taxon>Bacteria</taxon>
        <taxon>Pseudomonadati</taxon>
        <taxon>Bacteroidota</taxon>
        <taxon>Bacteroidia</taxon>
        <taxon>Bacteroidales</taxon>
        <taxon>Barnesiellaceae</taxon>
        <taxon>Barnesiella</taxon>
    </lineage>
</organism>
<evidence type="ECO:0000256" key="1">
    <source>
        <dbReference type="SAM" id="Phobius"/>
    </source>
</evidence>
<dbReference type="HOGENOM" id="CLU_168956_3_0_10"/>
<sequence>MFRILILLVLGVGVGYMLRGRSFVGVTKWSIQITVCVLLFVFGVSIGSDRNLVDNFYNFGWQAAVIACLGVLGSIVAARVAQRLFFKKGGES</sequence>
<dbReference type="PATRIC" id="fig|742726.3.peg.2680"/>
<comment type="caution">
    <text evidence="2">The sequence shown here is derived from an EMBL/GenBank/DDBJ whole genome shotgun (WGS) entry which is preliminary data.</text>
</comment>
<dbReference type="eggNOG" id="ENOG5032Y7W">
    <property type="taxonomic scope" value="Bacteria"/>
</dbReference>
<evidence type="ECO:0008006" key="4">
    <source>
        <dbReference type="Google" id="ProtNLM"/>
    </source>
</evidence>
<proteinExistence type="predicted"/>
<feature type="transmembrane region" description="Helical" evidence="1">
    <location>
        <begin position="29"/>
        <end position="47"/>
    </location>
</feature>
<protein>
    <recommendedName>
        <fullName evidence="4">DUF340 domain-containing protein</fullName>
    </recommendedName>
</protein>
<dbReference type="GO" id="GO:0015661">
    <property type="term" value="F:L-lysine efflux transmembrane transporter activity"/>
    <property type="evidence" value="ECO:0007669"/>
    <property type="project" value="InterPro"/>
</dbReference>
<reference evidence="2 3" key="1">
    <citation type="submission" date="2012-08" db="EMBL/GenBank/DDBJ databases">
        <title>The Genome Sequence of Barnesiella intestinihominis YIT 11860.</title>
        <authorList>
            <consortium name="The Broad Institute Genome Sequencing Platform"/>
            <person name="Earl A."/>
            <person name="Ward D."/>
            <person name="Feldgarden M."/>
            <person name="Gevers D."/>
            <person name="Morotomi M."/>
            <person name="Walker B."/>
            <person name="Young S.K."/>
            <person name="Zeng Q."/>
            <person name="Gargeya S."/>
            <person name="Fitzgerald M."/>
            <person name="Haas B."/>
            <person name="Abouelleil A."/>
            <person name="Alvarado L."/>
            <person name="Arachchi H.M."/>
            <person name="Berlin A.M."/>
            <person name="Chapman S.B."/>
            <person name="Goldberg J."/>
            <person name="Griggs A."/>
            <person name="Gujja S."/>
            <person name="Hansen M."/>
            <person name="Howarth C."/>
            <person name="Imamovic A."/>
            <person name="Larimer J."/>
            <person name="McCowen C."/>
            <person name="Montmayeur A."/>
            <person name="Murphy C."/>
            <person name="Neiman D."/>
            <person name="Pearson M."/>
            <person name="Priest M."/>
            <person name="Roberts A."/>
            <person name="Saif S."/>
            <person name="Shea T."/>
            <person name="Sisk P."/>
            <person name="Sykes S."/>
            <person name="Wortman J."/>
            <person name="Nusbaum C."/>
            <person name="Birren B."/>
        </authorList>
    </citation>
    <scope>NUCLEOTIDE SEQUENCE [LARGE SCALE GENOMIC DNA]</scope>
    <source>
        <strain evidence="2 3">YIT 11860</strain>
    </source>
</reference>
<keyword evidence="3" id="KW-1185">Reference proteome</keyword>
<dbReference type="InterPro" id="IPR005642">
    <property type="entry name" value="LysO"/>
</dbReference>
<gene>
    <name evidence="2" type="ORF">HMPREF9448_02569</name>
</gene>
<evidence type="ECO:0000313" key="3">
    <source>
        <dbReference type="Proteomes" id="UP000006044"/>
    </source>
</evidence>
<accession>K0WR20</accession>
<dbReference type="Proteomes" id="UP000006044">
    <property type="component" value="Unassembled WGS sequence"/>
</dbReference>
<keyword evidence="1" id="KW-1133">Transmembrane helix</keyword>
<dbReference type="OrthoDB" id="1122861at2"/>
<keyword evidence="1" id="KW-0472">Membrane</keyword>